<protein>
    <submittedName>
        <fullName evidence="2">Uncharacterized protein</fullName>
    </submittedName>
</protein>
<comment type="caution">
    <text evidence="2">The sequence shown here is derived from an EMBL/GenBank/DDBJ whole genome shotgun (WGS) entry which is preliminary data.</text>
</comment>
<organism evidence="2 3">
    <name type="scientific">Rhynchophorus ferrugineus</name>
    <name type="common">Red palm weevil</name>
    <name type="synonym">Curculio ferrugineus</name>
    <dbReference type="NCBI Taxonomy" id="354439"/>
    <lineage>
        <taxon>Eukaryota</taxon>
        <taxon>Metazoa</taxon>
        <taxon>Ecdysozoa</taxon>
        <taxon>Arthropoda</taxon>
        <taxon>Hexapoda</taxon>
        <taxon>Insecta</taxon>
        <taxon>Pterygota</taxon>
        <taxon>Neoptera</taxon>
        <taxon>Endopterygota</taxon>
        <taxon>Coleoptera</taxon>
        <taxon>Polyphaga</taxon>
        <taxon>Cucujiformia</taxon>
        <taxon>Curculionidae</taxon>
        <taxon>Dryophthorinae</taxon>
        <taxon>Rhynchophorus</taxon>
    </lineage>
</organism>
<dbReference type="Proteomes" id="UP000625711">
    <property type="component" value="Unassembled WGS sequence"/>
</dbReference>
<gene>
    <name evidence="2" type="ORF">GWI33_016423</name>
</gene>
<dbReference type="AlphaFoldDB" id="A0A834IB71"/>
<keyword evidence="1" id="KW-0732">Signal</keyword>
<accession>A0A834IB71</accession>
<sequence length="143" mass="15392">MGWFVGFFLSQLKTGCADPSLPPLPASGWRGGNEGLVERTSFDGTKTKKLQKLSLTWGAGNAGPGEKEGGEVRPSLLLPTQRKGRGCQELAVVVNFEILIVCRRPRGDLDQSLTHVQASCILSSRRPLNGHLGASRRKSAVSH</sequence>
<evidence type="ECO:0000313" key="3">
    <source>
        <dbReference type="Proteomes" id="UP000625711"/>
    </source>
</evidence>
<keyword evidence="3" id="KW-1185">Reference proteome</keyword>
<reference evidence="2" key="1">
    <citation type="submission" date="2020-08" db="EMBL/GenBank/DDBJ databases">
        <title>Genome sequencing and assembly of the red palm weevil Rhynchophorus ferrugineus.</title>
        <authorList>
            <person name="Dias G.B."/>
            <person name="Bergman C.M."/>
            <person name="Manee M."/>
        </authorList>
    </citation>
    <scope>NUCLEOTIDE SEQUENCE</scope>
    <source>
        <strain evidence="2">AA-2017</strain>
        <tissue evidence="2">Whole larva</tissue>
    </source>
</reference>
<feature type="signal peptide" evidence="1">
    <location>
        <begin position="1"/>
        <end position="17"/>
    </location>
</feature>
<feature type="chain" id="PRO_5032395341" evidence="1">
    <location>
        <begin position="18"/>
        <end position="143"/>
    </location>
</feature>
<dbReference type="EMBL" id="JAACXV010014075">
    <property type="protein sequence ID" value="KAF7270627.1"/>
    <property type="molecule type" value="Genomic_DNA"/>
</dbReference>
<proteinExistence type="predicted"/>
<evidence type="ECO:0000313" key="2">
    <source>
        <dbReference type="EMBL" id="KAF7270627.1"/>
    </source>
</evidence>
<name>A0A834IB71_RHYFE</name>
<evidence type="ECO:0000256" key="1">
    <source>
        <dbReference type="SAM" id="SignalP"/>
    </source>
</evidence>